<feature type="chain" id="PRO_5004561605" description="Lipid-binding serum glycoprotein N-terminal domain-containing protein" evidence="1">
    <location>
        <begin position="27"/>
        <end position="315"/>
    </location>
</feature>
<dbReference type="HOGENOM" id="CLU_811386_0_0_1"/>
<evidence type="ECO:0000313" key="3">
    <source>
        <dbReference type="Proteomes" id="UP000015100"/>
    </source>
</evidence>
<name>S8C295_DACHA</name>
<proteinExistence type="predicted"/>
<accession>S8C295</accession>
<dbReference type="Proteomes" id="UP000015100">
    <property type="component" value="Unassembled WGS sequence"/>
</dbReference>
<sequence length="315" mass="33107">MRSVLCLAPFAAVAAALVAAPRPLDAQGRSADVYIVNDWSKSLTVTTSDNKFMSKGLQSPIKVPASSKASKYTIESSDQGGFKLSLKADGSKESKATIDLGAKTAYSFDSGNPTTQAGLLLAPVKPQDTGRDFDFYVFSGQGDSTSTINSLIDSKLKPALAGIKDKPVKLSAEGVEVTIKEVVNPVVKSSYATLEWSGFNVKVNAIIDMSAEVKLTATFKGKTQDATVKISGLSMLLTAAGSVTNLSSITVSRLQASLDQLTSDADILVDILQAVYPEIGQVVKNTFKLASVANTSENAKIIVLVNNAIKKFASG</sequence>
<dbReference type="OrthoDB" id="5295180at2759"/>
<reference evidence="2 3" key="1">
    <citation type="journal article" date="2013" name="PLoS Genet.">
        <title>Genomic mechanisms accounting for the adaptation to parasitism in nematode-trapping fungi.</title>
        <authorList>
            <person name="Meerupati T."/>
            <person name="Andersson K.M."/>
            <person name="Friman E."/>
            <person name="Kumar D."/>
            <person name="Tunlid A."/>
            <person name="Ahren D."/>
        </authorList>
    </citation>
    <scope>NUCLEOTIDE SEQUENCE [LARGE SCALE GENOMIC DNA]</scope>
    <source>
        <strain evidence="2 3">CBS 200.50</strain>
    </source>
</reference>
<evidence type="ECO:0008006" key="4">
    <source>
        <dbReference type="Google" id="ProtNLM"/>
    </source>
</evidence>
<dbReference type="eggNOG" id="ENOG502SYHW">
    <property type="taxonomic scope" value="Eukaryota"/>
</dbReference>
<keyword evidence="1" id="KW-0732">Signal</keyword>
<evidence type="ECO:0000313" key="2">
    <source>
        <dbReference type="EMBL" id="EPS41742.1"/>
    </source>
</evidence>
<comment type="caution">
    <text evidence="2">The sequence shown here is derived from an EMBL/GenBank/DDBJ whole genome shotgun (WGS) entry which is preliminary data.</text>
</comment>
<feature type="signal peptide" evidence="1">
    <location>
        <begin position="1"/>
        <end position="26"/>
    </location>
</feature>
<protein>
    <recommendedName>
        <fullName evidence="4">Lipid-binding serum glycoprotein N-terminal domain-containing protein</fullName>
    </recommendedName>
</protein>
<dbReference type="EMBL" id="AQGS01000206">
    <property type="protein sequence ID" value="EPS41742.1"/>
    <property type="molecule type" value="Genomic_DNA"/>
</dbReference>
<dbReference type="AlphaFoldDB" id="S8C295"/>
<keyword evidence="3" id="KW-1185">Reference proteome</keyword>
<organism evidence="2 3">
    <name type="scientific">Dactylellina haptotyla (strain CBS 200.50)</name>
    <name type="common">Nematode-trapping fungus</name>
    <name type="synonym">Monacrosporium haptotylum</name>
    <dbReference type="NCBI Taxonomy" id="1284197"/>
    <lineage>
        <taxon>Eukaryota</taxon>
        <taxon>Fungi</taxon>
        <taxon>Dikarya</taxon>
        <taxon>Ascomycota</taxon>
        <taxon>Pezizomycotina</taxon>
        <taxon>Orbiliomycetes</taxon>
        <taxon>Orbiliales</taxon>
        <taxon>Orbiliaceae</taxon>
        <taxon>Dactylellina</taxon>
    </lineage>
</organism>
<reference evidence="3" key="2">
    <citation type="submission" date="2013-04" db="EMBL/GenBank/DDBJ databases">
        <title>Genomic mechanisms accounting for the adaptation to parasitism in nematode-trapping fungi.</title>
        <authorList>
            <person name="Ahren D.G."/>
        </authorList>
    </citation>
    <scope>NUCLEOTIDE SEQUENCE [LARGE SCALE GENOMIC DNA]</scope>
    <source>
        <strain evidence="3">CBS 200.50</strain>
    </source>
</reference>
<evidence type="ECO:0000256" key="1">
    <source>
        <dbReference type="SAM" id="SignalP"/>
    </source>
</evidence>
<gene>
    <name evidence="2" type="ORF">H072_4342</name>
</gene>